<accession>A0ABR8DA31</accession>
<dbReference type="Proteomes" id="UP000661112">
    <property type="component" value="Unassembled WGS sequence"/>
</dbReference>
<gene>
    <name evidence="2" type="ORF">H6G83_26135</name>
</gene>
<keyword evidence="1" id="KW-1133">Transmembrane helix</keyword>
<proteinExistence type="predicted"/>
<comment type="caution">
    <text evidence="2">The sequence shown here is derived from an EMBL/GenBank/DDBJ whole genome shotgun (WGS) entry which is preliminary data.</text>
</comment>
<organism evidence="2 3">
    <name type="scientific">Anabaena azotica FACHB-119</name>
    <dbReference type="NCBI Taxonomy" id="947527"/>
    <lineage>
        <taxon>Bacteria</taxon>
        <taxon>Bacillati</taxon>
        <taxon>Cyanobacteriota</taxon>
        <taxon>Cyanophyceae</taxon>
        <taxon>Nostocales</taxon>
        <taxon>Nostocaceae</taxon>
        <taxon>Anabaena</taxon>
        <taxon>Anabaena azotica</taxon>
    </lineage>
</organism>
<keyword evidence="1" id="KW-0472">Membrane</keyword>
<evidence type="ECO:0000256" key="1">
    <source>
        <dbReference type="SAM" id="Phobius"/>
    </source>
</evidence>
<sequence length="111" mass="12819">MALDKLNQSQQWIETEQKQVQLRNERRQQFRLNLIHFARWIGSGRSGLLFYLGSLAIYLSLGFAWGLNLPSAIACSNTKSYCYLLRLDKKTVVIPSDYIKQASPKKSNPQR</sequence>
<keyword evidence="3" id="KW-1185">Reference proteome</keyword>
<keyword evidence="1" id="KW-0812">Transmembrane</keyword>
<reference evidence="2 3" key="1">
    <citation type="journal article" date="2020" name="ISME J.">
        <title>Comparative genomics reveals insights into cyanobacterial evolution and habitat adaptation.</title>
        <authorList>
            <person name="Chen M.Y."/>
            <person name="Teng W.K."/>
            <person name="Zhao L."/>
            <person name="Hu C.X."/>
            <person name="Zhou Y.K."/>
            <person name="Han B.P."/>
            <person name="Song L.R."/>
            <person name="Shu W.S."/>
        </authorList>
    </citation>
    <scope>NUCLEOTIDE SEQUENCE [LARGE SCALE GENOMIC DNA]</scope>
    <source>
        <strain evidence="2 3">FACHB-119</strain>
    </source>
</reference>
<feature type="transmembrane region" description="Helical" evidence="1">
    <location>
        <begin position="48"/>
        <end position="67"/>
    </location>
</feature>
<protein>
    <submittedName>
        <fullName evidence="2">Uncharacterized protein</fullName>
    </submittedName>
</protein>
<evidence type="ECO:0000313" key="3">
    <source>
        <dbReference type="Proteomes" id="UP000661112"/>
    </source>
</evidence>
<dbReference type="EMBL" id="JACJSG010000044">
    <property type="protein sequence ID" value="MBD2504047.1"/>
    <property type="molecule type" value="Genomic_DNA"/>
</dbReference>
<name>A0ABR8DA31_9NOST</name>
<evidence type="ECO:0000313" key="2">
    <source>
        <dbReference type="EMBL" id="MBD2504047.1"/>
    </source>
</evidence>